<sequence>MLRPLAAKRSNTARHSSWPRRRHLLLTVDAITANPVVVEHGENYSTIATPREGRRSVTGYLAHIPTLQQRCGKLVELRGGRIWPVDLPKLGYLLSSVARWRTGEGNTRPDVQILNAVLTFGEWPGVPELVGVATQPTLLPDGSIGIPEGYEGSFLPVAFPAFEGTPAEAMTELRSLLTEFSFNSEADRAVALCAILTAVSRPNYKAAPAFIVTANEAGTGKGYLCELVSLFACPEVEPIPWPSRREERMKTLHAALLDGRQVLFLDNLKTGSGLDDEVLCTAISEGKVSGRVLGSSTMQNASARVLVVGNGNNVAPQGDMIRRSLVCELVSPGGTVRRVFKDDPVERVRRERGRWVGVALCALQGVRAEVGPFASFGPWSSAVLSVVVGAGLPDPVGRVAAAVEDDDERIVLGLLLHAWHGKFGLEPVTVKDIWTTVRGTSDPLRHLLGELAGRGEDIDGYALGCWLRSNAGRVVEGLKLLKVGTSYKGTTWAVVPAHR</sequence>
<reference evidence="1 2" key="1">
    <citation type="submission" date="2016-12" db="EMBL/GenBank/DDBJ databases">
        <title>Complete genome sequence of Thauera chlorobenzoica, a Betaproteobacterium degrading haloaromatics anaerobically to CO2 and halides.</title>
        <authorList>
            <person name="Goris T."/>
            <person name="Mergelsberg M."/>
            <person name="Boll M."/>
        </authorList>
    </citation>
    <scope>NUCLEOTIDE SEQUENCE [LARGE SCALE GENOMIC DNA]</scope>
    <source>
        <strain evidence="1 2">3CB1</strain>
    </source>
</reference>
<protein>
    <submittedName>
        <fullName evidence="1">Uncharacterized protein</fullName>
    </submittedName>
</protein>
<dbReference type="Proteomes" id="UP000185739">
    <property type="component" value="Chromosome"/>
</dbReference>
<dbReference type="AlphaFoldDB" id="A0A1L6FCY9"/>
<dbReference type="KEGG" id="tcl:Tchl_1930"/>
<keyword evidence="2" id="KW-1185">Reference proteome</keyword>
<organism evidence="1 2">
    <name type="scientific">Thauera chlorobenzoica</name>
    <dbReference type="NCBI Taxonomy" id="96773"/>
    <lineage>
        <taxon>Bacteria</taxon>
        <taxon>Pseudomonadati</taxon>
        <taxon>Pseudomonadota</taxon>
        <taxon>Betaproteobacteria</taxon>
        <taxon>Rhodocyclales</taxon>
        <taxon>Zoogloeaceae</taxon>
        <taxon>Thauera</taxon>
    </lineage>
</organism>
<name>A0A1L6FCY9_9RHOO</name>
<proteinExistence type="predicted"/>
<dbReference type="STRING" id="96773.Tchl_1930"/>
<evidence type="ECO:0000313" key="2">
    <source>
        <dbReference type="Proteomes" id="UP000185739"/>
    </source>
</evidence>
<accession>A0A1L6FCY9</accession>
<evidence type="ECO:0000313" key="1">
    <source>
        <dbReference type="EMBL" id="APR04777.1"/>
    </source>
</evidence>
<gene>
    <name evidence="1" type="ORF">Tchl_1930</name>
</gene>
<dbReference type="EMBL" id="CP018839">
    <property type="protein sequence ID" value="APR04777.1"/>
    <property type="molecule type" value="Genomic_DNA"/>
</dbReference>